<dbReference type="OrthoDB" id="3344688at2759"/>
<proteinExistence type="predicted"/>
<dbReference type="PANTHER" id="PTHR11439:SF467">
    <property type="entry name" value="INTEGRASE CATALYTIC DOMAIN-CONTAINING PROTEIN"/>
    <property type="match status" value="1"/>
</dbReference>
<name>A0A9Q3E267_9BASI</name>
<evidence type="ECO:0000313" key="2">
    <source>
        <dbReference type="Proteomes" id="UP000765509"/>
    </source>
</evidence>
<comment type="caution">
    <text evidence="1">The sequence shown here is derived from an EMBL/GenBank/DDBJ whole genome shotgun (WGS) entry which is preliminary data.</text>
</comment>
<dbReference type="PANTHER" id="PTHR11439">
    <property type="entry name" value="GAG-POL-RELATED RETROTRANSPOSON"/>
    <property type="match status" value="1"/>
</dbReference>
<evidence type="ECO:0008006" key="3">
    <source>
        <dbReference type="Google" id="ProtNLM"/>
    </source>
</evidence>
<dbReference type="Proteomes" id="UP000765509">
    <property type="component" value="Unassembled WGS sequence"/>
</dbReference>
<protein>
    <recommendedName>
        <fullName evidence="3">Reverse transcriptase Ty1/copia-type domain-containing protein</fullName>
    </recommendedName>
</protein>
<accession>A0A9Q3E267</accession>
<reference evidence="1" key="1">
    <citation type="submission" date="2021-03" db="EMBL/GenBank/DDBJ databases">
        <title>Draft genome sequence of rust myrtle Austropuccinia psidii MF-1, a brazilian biotype.</title>
        <authorList>
            <person name="Quecine M.C."/>
            <person name="Pachon D.M.R."/>
            <person name="Bonatelli M.L."/>
            <person name="Correr F.H."/>
            <person name="Franceschini L.M."/>
            <person name="Leite T.F."/>
            <person name="Margarido G.R.A."/>
            <person name="Almeida C.A."/>
            <person name="Ferrarezi J.A."/>
            <person name="Labate C.A."/>
        </authorList>
    </citation>
    <scope>NUCLEOTIDE SEQUENCE</scope>
    <source>
        <strain evidence="1">MF-1</strain>
    </source>
</reference>
<keyword evidence="2" id="KW-1185">Reference proteome</keyword>
<dbReference type="CDD" id="cd09272">
    <property type="entry name" value="RNase_HI_RT_Ty1"/>
    <property type="match status" value="1"/>
</dbReference>
<gene>
    <name evidence="1" type="ORF">O181_053184</name>
</gene>
<dbReference type="EMBL" id="AVOT02023443">
    <property type="protein sequence ID" value="MBW0513469.1"/>
    <property type="molecule type" value="Genomic_DNA"/>
</dbReference>
<evidence type="ECO:0000313" key="1">
    <source>
        <dbReference type="EMBL" id="MBW0513469.1"/>
    </source>
</evidence>
<sequence>MNDFKTVATPLIPSEHLEVATPEEMKEFEELKMNYRSTIGSLSYISTAIRPDISYAVSALSQFLERPGINHWRAFIHVLRYLRGSADVCITYGKGIEGNAIAYSDAAWRNCRVTHRSVLGHLILFNQGLVIWKTKKQPSVSLLSAEAEYKSLCNLASEVIWFQQFCSKVKLTNNSQPMKVYEDNQGCIDTGNNN</sequence>
<organism evidence="1 2">
    <name type="scientific">Austropuccinia psidii MF-1</name>
    <dbReference type="NCBI Taxonomy" id="1389203"/>
    <lineage>
        <taxon>Eukaryota</taxon>
        <taxon>Fungi</taxon>
        <taxon>Dikarya</taxon>
        <taxon>Basidiomycota</taxon>
        <taxon>Pucciniomycotina</taxon>
        <taxon>Pucciniomycetes</taxon>
        <taxon>Pucciniales</taxon>
        <taxon>Sphaerophragmiaceae</taxon>
        <taxon>Austropuccinia</taxon>
    </lineage>
</organism>
<dbReference type="AlphaFoldDB" id="A0A9Q3E267"/>